<organism evidence="1 2">
    <name type="scientific">Vibrio jasicida</name>
    <dbReference type="NCBI Taxonomy" id="766224"/>
    <lineage>
        <taxon>Bacteria</taxon>
        <taxon>Pseudomonadati</taxon>
        <taxon>Pseudomonadota</taxon>
        <taxon>Gammaproteobacteria</taxon>
        <taxon>Vibrionales</taxon>
        <taxon>Vibrionaceae</taxon>
        <taxon>Vibrio</taxon>
    </lineage>
</organism>
<proteinExistence type="predicted"/>
<dbReference type="EMBL" id="CAKMUD010000057">
    <property type="protein sequence ID" value="CAH1578458.1"/>
    <property type="molecule type" value="Genomic_DNA"/>
</dbReference>
<dbReference type="Proteomes" id="UP001295462">
    <property type="component" value="Unassembled WGS sequence"/>
</dbReference>
<evidence type="ECO:0000313" key="2">
    <source>
        <dbReference type="Proteomes" id="UP001295462"/>
    </source>
</evidence>
<comment type="caution">
    <text evidence="1">The sequence shown here is derived from an EMBL/GenBank/DDBJ whole genome shotgun (WGS) entry which is preliminary data.</text>
</comment>
<gene>
    <name evidence="1" type="ORF">THF1A12_150086</name>
</gene>
<accession>A0AAU9QI52</accession>
<protein>
    <submittedName>
        <fullName evidence="1">Uncharacterized protein</fullName>
    </submittedName>
</protein>
<evidence type="ECO:0000313" key="1">
    <source>
        <dbReference type="EMBL" id="CAH1578458.1"/>
    </source>
</evidence>
<dbReference type="RefSeq" id="WP_409588479.1">
    <property type="nucleotide sequence ID" value="NZ_CAKMTZ010000057.1"/>
</dbReference>
<sequence length="168" mass="19195">MKLLADKTGEQFLQILDEQADALTVQFISNEGEPKGQPFKDSLKGLKLAGWSHRTTSTAIGLSRFKKGYLEDAHVSFALHRLYPLGRKVKLPSGEIVQIASYANTHADGYYMFVRRDDDEQELVRMKMSPDWLLMPSEKLLALPYYPRPRTQQELNVIDDFDKWAGGF</sequence>
<dbReference type="AlphaFoldDB" id="A0AAU9QI52"/>
<name>A0AAU9QI52_9VIBR</name>
<reference evidence="1" key="1">
    <citation type="submission" date="2022-01" db="EMBL/GenBank/DDBJ databases">
        <authorList>
            <person name="Lagorce A."/>
        </authorList>
    </citation>
    <scope>NUCLEOTIDE SEQUENCE</scope>
    <source>
        <strain evidence="1">Th15_F1_A12</strain>
    </source>
</reference>